<sequence length="158" mass="16842">MKLGSLLRGPSFLMRRSDFGSRWRKANGMRLPCRRSLRKRCVCGCSFAGDVTYCRAVHALASVGTCLPWLPSPDGGSCRIVTTALVAAPAKATPANSANAAFPTQGIPSGFFAAQWNVGGKLVCWRDPFGLFGGYLSFGFVICTVRLGPSPFGFSINA</sequence>
<keyword evidence="2" id="KW-1185">Reference proteome</keyword>
<accession>A0A517ME32</accession>
<protein>
    <submittedName>
        <fullName evidence="1">Uncharacterized protein</fullName>
    </submittedName>
</protein>
<proteinExistence type="predicted"/>
<evidence type="ECO:0000313" key="1">
    <source>
        <dbReference type="EMBL" id="QDS93144.1"/>
    </source>
</evidence>
<evidence type="ECO:0000313" key="2">
    <source>
        <dbReference type="Proteomes" id="UP000320672"/>
    </source>
</evidence>
<name>A0A517ME32_9BACT</name>
<dbReference type="Proteomes" id="UP000320672">
    <property type="component" value="Chromosome"/>
</dbReference>
<dbReference type="EMBL" id="CP036262">
    <property type="protein sequence ID" value="QDS93144.1"/>
    <property type="molecule type" value="Genomic_DNA"/>
</dbReference>
<gene>
    <name evidence="1" type="ORF">FF011L_18990</name>
</gene>
<dbReference type="KEGG" id="rml:FF011L_18990"/>
<dbReference type="AlphaFoldDB" id="A0A517ME32"/>
<reference evidence="1 2" key="1">
    <citation type="submission" date="2019-02" db="EMBL/GenBank/DDBJ databases">
        <title>Deep-cultivation of Planctomycetes and their phenomic and genomic characterization uncovers novel biology.</title>
        <authorList>
            <person name="Wiegand S."/>
            <person name="Jogler M."/>
            <person name="Boedeker C."/>
            <person name="Pinto D."/>
            <person name="Vollmers J."/>
            <person name="Rivas-Marin E."/>
            <person name="Kohn T."/>
            <person name="Peeters S.H."/>
            <person name="Heuer A."/>
            <person name="Rast P."/>
            <person name="Oberbeckmann S."/>
            <person name="Bunk B."/>
            <person name="Jeske O."/>
            <person name="Meyerdierks A."/>
            <person name="Storesund J.E."/>
            <person name="Kallscheuer N."/>
            <person name="Luecker S."/>
            <person name="Lage O.M."/>
            <person name="Pohl T."/>
            <person name="Merkel B.J."/>
            <person name="Hornburger P."/>
            <person name="Mueller R.-W."/>
            <person name="Bruemmer F."/>
            <person name="Labrenz M."/>
            <person name="Spormann A.M."/>
            <person name="Op den Camp H."/>
            <person name="Overmann J."/>
            <person name="Amann R."/>
            <person name="Jetten M.S.M."/>
            <person name="Mascher T."/>
            <person name="Medema M.H."/>
            <person name="Devos D.P."/>
            <person name="Kaster A.-K."/>
            <person name="Ovreas L."/>
            <person name="Rohde M."/>
            <person name="Galperin M.Y."/>
            <person name="Jogler C."/>
        </authorList>
    </citation>
    <scope>NUCLEOTIDE SEQUENCE [LARGE SCALE GENOMIC DNA]</scope>
    <source>
        <strain evidence="1 2">FF011L</strain>
    </source>
</reference>
<organism evidence="1 2">
    <name type="scientific">Roseimaritima multifibrata</name>
    <dbReference type="NCBI Taxonomy" id="1930274"/>
    <lineage>
        <taxon>Bacteria</taxon>
        <taxon>Pseudomonadati</taxon>
        <taxon>Planctomycetota</taxon>
        <taxon>Planctomycetia</taxon>
        <taxon>Pirellulales</taxon>
        <taxon>Pirellulaceae</taxon>
        <taxon>Roseimaritima</taxon>
    </lineage>
</organism>